<dbReference type="EMBL" id="JANJYI010000008">
    <property type="protein sequence ID" value="KAK2639808.1"/>
    <property type="molecule type" value="Genomic_DNA"/>
</dbReference>
<evidence type="ECO:0000313" key="2">
    <source>
        <dbReference type="EMBL" id="KAK2639808.1"/>
    </source>
</evidence>
<keyword evidence="1" id="KW-1133">Transmembrane helix</keyword>
<keyword evidence="3" id="KW-1185">Reference proteome</keyword>
<gene>
    <name evidence="2" type="ORF">Ddye_027603</name>
</gene>
<sequence length="227" mass="25296">MNNKFSKSQFLLLSLLALLLFITPFLSSSLRPTYLYFIINLLIITLSAEAGLLSVFSKPPEEKIKKYSSSSSCLSVYSAKPAMLTQESSSQEANKNNKVVISASPLSDQKKVTRVVEKSASEKIASGVLKVVDKVKKCPSMPSLFFIGGGETELPEDQEVDLAHEDDDDQYEAAAAAEEEEVLADKVLSGQELFTKAENFIGNFYKQLKMQREDSWKRIHGFYQKAF</sequence>
<evidence type="ECO:0000313" key="3">
    <source>
        <dbReference type="Proteomes" id="UP001280121"/>
    </source>
</evidence>
<dbReference type="AlphaFoldDB" id="A0AAD9TPV2"/>
<dbReference type="PANTHER" id="PTHR36887">
    <property type="entry name" value="OS01G0532300 PROTEIN"/>
    <property type="match status" value="1"/>
</dbReference>
<keyword evidence="1" id="KW-0472">Membrane</keyword>
<accession>A0AAD9TPV2</accession>
<reference evidence="2" key="1">
    <citation type="journal article" date="2023" name="Plant J.">
        <title>Genome sequences and population genomics provide insights into the demographic history, inbreeding, and mutation load of two 'living fossil' tree species of Dipteronia.</title>
        <authorList>
            <person name="Feng Y."/>
            <person name="Comes H.P."/>
            <person name="Chen J."/>
            <person name="Zhu S."/>
            <person name="Lu R."/>
            <person name="Zhang X."/>
            <person name="Li P."/>
            <person name="Qiu J."/>
            <person name="Olsen K.M."/>
            <person name="Qiu Y."/>
        </authorList>
    </citation>
    <scope>NUCLEOTIDE SEQUENCE</scope>
    <source>
        <strain evidence="2">KIB01</strain>
    </source>
</reference>
<dbReference type="PANTHER" id="PTHR36887:SF1">
    <property type="entry name" value="OS01G0532300 PROTEIN"/>
    <property type="match status" value="1"/>
</dbReference>
<evidence type="ECO:0000256" key="1">
    <source>
        <dbReference type="SAM" id="Phobius"/>
    </source>
</evidence>
<comment type="caution">
    <text evidence="2">The sequence shown here is derived from an EMBL/GenBank/DDBJ whole genome shotgun (WGS) entry which is preliminary data.</text>
</comment>
<dbReference type="Pfam" id="PF05553">
    <property type="entry name" value="DUF761"/>
    <property type="match status" value="1"/>
</dbReference>
<protein>
    <recommendedName>
        <fullName evidence="4">DUF4408 domain-containing protein</fullName>
    </recommendedName>
</protein>
<keyword evidence="1" id="KW-0812">Transmembrane</keyword>
<feature type="transmembrane region" description="Helical" evidence="1">
    <location>
        <begin position="37"/>
        <end position="56"/>
    </location>
</feature>
<organism evidence="2 3">
    <name type="scientific">Dipteronia dyeriana</name>
    <dbReference type="NCBI Taxonomy" id="168575"/>
    <lineage>
        <taxon>Eukaryota</taxon>
        <taxon>Viridiplantae</taxon>
        <taxon>Streptophyta</taxon>
        <taxon>Embryophyta</taxon>
        <taxon>Tracheophyta</taxon>
        <taxon>Spermatophyta</taxon>
        <taxon>Magnoliopsida</taxon>
        <taxon>eudicotyledons</taxon>
        <taxon>Gunneridae</taxon>
        <taxon>Pentapetalae</taxon>
        <taxon>rosids</taxon>
        <taxon>malvids</taxon>
        <taxon>Sapindales</taxon>
        <taxon>Sapindaceae</taxon>
        <taxon>Hippocastanoideae</taxon>
        <taxon>Acereae</taxon>
        <taxon>Dipteronia</taxon>
    </lineage>
</organism>
<name>A0AAD9TPV2_9ROSI</name>
<dbReference type="Proteomes" id="UP001280121">
    <property type="component" value="Unassembled WGS sequence"/>
</dbReference>
<dbReference type="InterPro" id="IPR008480">
    <property type="entry name" value="DUF761_pln"/>
</dbReference>
<proteinExistence type="predicted"/>
<evidence type="ECO:0008006" key="4">
    <source>
        <dbReference type="Google" id="ProtNLM"/>
    </source>
</evidence>